<dbReference type="AlphaFoldDB" id="S6A3L5"/>
<sequence length="93" mass="9930">MVMIKVDDKNIKSSTALSYILGSKAPIIIASGKGEIAEKINRIAEKNGIKIIENPGLANILAEGQIGMCIPPETYNAVAAIFAFLKRSTRGDL</sequence>
<dbReference type="STRING" id="1291379.TPE_1181"/>
<dbReference type="InterPro" id="IPR029025">
    <property type="entry name" value="T3SS_substrate_exporter_C"/>
</dbReference>
<dbReference type="Pfam" id="PF01312">
    <property type="entry name" value="Bac_export_2"/>
    <property type="match status" value="1"/>
</dbReference>
<keyword evidence="3" id="KW-1185">Reference proteome</keyword>
<dbReference type="Proteomes" id="UP000015620">
    <property type="component" value="Chromosome"/>
</dbReference>
<dbReference type="EMBL" id="CP004120">
    <property type="protein sequence ID" value="AGT43676.1"/>
    <property type="molecule type" value="Genomic_DNA"/>
</dbReference>
<protein>
    <submittedName>
        <fullName evidence="2">Protein FlhB</fullName>
    </submittedName>
</protein>
<dbReference type="HOGENOM" id="CLU_041013_4_2_12"/>
<proteinExistence type="inferred from homology"/>
<evidence type="ECO:0000313" key="2">
    <source>
        <dbReference type="EMBL" id="AGT43676.1"/>
    </source>
</evidence>
<dbReference type="Gene3D" id="3.40.1690.10">
    <property type="entry name" value="secretion proteins EscU"/>
    <property type="match status" value="1"/>
</dbReference>
<dbReference type="InterPro" id="IPR006135">
    <property type="entry name" value="T3SS_substrate_exporter"/>
</dbReference>
<gene>
    <name evidence="2" type="ORF">TPE_1181</name>
</gene>
<organism evidence="2 3">
    <name type="scientific">Treponema pedis str. T A4</name>
    <dbReference type="NCBI Taxonomy" id="1291379"/>
    <lineage>
        <taxon>Bacteria</taxon>
        <taxon>Pseudomonadati</taxon>
        <taxon>Spirochaetota</taxon>
        <taxon>Spirochaetia</taxon>
        <taxon>Spirochaetales</taxon>
        <taxon>Treponemataceae</taxon>
        <taxon>Treponema</taxon>
    </lineage>
</organism>
<evidence type="ECO:0000256" key="1">
    <source>
        <dbReference type="ARBA" id="ARBA00010690"/>
    </source>
</evidence>
<evidence type="ECO:0000313" key="3">
    <source>
        <dbReference type="Proteomes" id="UP000015620"/>
    </source>
</evidence>
<accession>S6A3L5</accession>
<dbReference type="PANTHER" id="PTHR30531">
    <property type="entry name" value="FLAGELLAR BIOSYNTHETIC PROTEIN FLHB"/>
    <property type="match status" value="1"/>
</dbReference>
<reference evidence="2 3" key="1">
    <citation type="journal article" date="2013" name="PLoS ONE">
        <title>Genome-Wide Relatedness of Treponema pedis, from Gingiva and Necrotic Skin Lesions of Pigs, with the Human Oral Pathogen Treponema denticola.</title>
        <authorList>
            <person name="Svartstrom O."/>
            <person name="Mushtaq M."/>
            <person name="Pringle M."/>
            <person name="Segerman B."/>
        </authorList>
    </citation>
    <scope>NUCLEOTIDE SEQUENCE [LARGE SCALE GENOMIC DNA]</scope>
    <source>
        <strain evidence="2">T A4</strain>
    </source>
</reference>
<dbReference type="KEGG" id="tped:TPE_1181"/>
<dbReference type="SUPFAM" id="SSF160544">
    <property type="entry name" value="EscU C-terminal domain-like"/>
    <property type="match status" value="1"/>
</dbReference>
<comment type="similarity">
    <text evidence="1">Belongs to the type III secretion exporter family.</text>
</comment>
<dbReference type="PANTHER" id="PTHR30531:SF12">
    <property type="entry name" value="FLAGELLAR BIOSYNTHETIC PROTEIN FLHB"/>
    <property type="match status" value="1"/>
</dbReference>
<dbReference type="PATRIC" id="fig|1291379.3.peg.1177"/>
<dbReference type="GO" id="GO:0005886">
    <property type="term" value="C:plasma membrane"/>
    <property type="evidence" value="ECO:0007669"/>
    <property type="project" value="TreeGrafter"/>
</dbReference>
<name>S6A3L5_9SPIR</name>
<dbReference type="GO" id="GO:0009306">
    <property type="term" value="P:protein secretion"/>
    <property type="evidence" value="ECO:0007669"/>
    <property type="project" value="InterPro"/>
</dbReference>